<feature type="compositionally biased region" description="Low complexity" evidence="10">
    <location>
        <begin position="198"/>
        <end position="212"/>
    </location>
</feature>
<dbReference type="PROSITE" id="PS50179">
    <property type="entry name" value="VHS"/>
    <property type="match status" value="1"/>
</dbReference>
<evidence type="ECO:0000259" key="11">
    <source>
        <dbReference type="PROSITE" id="PS50002"/>
    </source>
</evidence>
<dbReference type="InterPro" id="IPR003903">
    <property type="entry name" value="UIM_dom"/>
</dbReference>
<evidence type="ECO:0000256" key="9">
    <source>
        <dbReference type="PROSITE-ProRule" id="PRU00192"/>
    </source>
</evidence>
<dbReference type="InterPro" id="IPR008942">
    <property type="entry name" value="ENTH_VHS"/>
</dbReference>
<dbReference type="SUPFAM" id="SSF48464">
    <property type="entry name" value="ENTH/VHS domain"/>
    <property type="match status" value="1"/>
</dbReference>
<evidence type="ECO:0000256" key="5">
    <source>
        <dbReference type="ARBA" id="ARBA00022443"/>
    </source>
</evidence>
<dbReference type="Gene3D" id="1.20.5.1940">
    <property type="match status" value="1"/>
</dbReference>
<dbReference type="GO" id="GO:0043130">
    <property type="term" value="F:ubiquitin binding"/>
    <property type="evidence" value="ECO:0007669"/>
    <property type="project" value="InterPro"/>
</dbReference>
<dbReference type="InterPro" id="IPR002014">
    <property type="entry name" value="VHS_dom"/>
</dbReference>
<feature type="compositionally biased region" description="Polar residues" evidence="10">
    <location>
        <begin position="401"/>
        <end position="410"/>
    </location>
</feature>
<evidence type="ECO:0000256" key="1">
    <source>
        <dbReference type="ARBA" id="ARBA00004125"/>
    </source>
</evidence>
<keyword evidence="14" id="KW-1185">Reference proteome</keyword>
<evidence type="ECO:0000256" key="8">
    <source>
        <dbReference type="ARBA" id="ARBA00022927"/>
    </source>
</evidence>
<reference evidence="14" key="1">
    <citation type="submission" date="2018-06" db="EMBL/GenBank/DDBJ databases">
        <authorList>
            <person name="Guldener U."/>
        </authorList>
    </citation>
    <scope>NUCLEOTIDE SEQUENCE [LARGE SCALE GENOMIC DNA]</scope>
    <source>
        <strain evidence="14">UTAD17</strain>
    </source>
</reference>
<protein>
    <recommendedName>
        <fullName evidence="3">Class E vacuolar protein-sorting machinery protein HSE1</fullName>
    </recommendedName>
    <alternativeName>
        <fullName evidence="4">Class E vacuolar protein-sorting machinery protein hse1</fullName>
    </alternativeName>
</protein>
<dbReference type="GO" id="GO:0043328">
    <property type="term" value="P:protein transport to vacuole involved in ubiquitin-dependent protein catabolic process via the multivesicular body sorting pathway"/>
    <property type="evidence" value="ECO:0007669"/>
    <property type="project" value="TreeGrafter"/>
</dbReference>
<dbReference type="Gene3D" id="2.30.30.40">
    <property type="entry name" value="SH3 Domains"/>
    <property type="match status" value="1"/>
</dbReference>
<dbReference type="PRINTS" id="PR00499">
    <property type="entry name" value="P67PHOX"/>
</dbReference>
<evidence type="ECO:0000256" key="4">
    <source>
        <dbReference type="ARBA" id="ARBA00018978"/>
    </source>
</evidence>
<comment type="similarity">
    <text evidence="2">Belongs to the STAM family.</text>
</comment>
<dbReference type="VEuPathDB" id="FungiDB:SCODWIG_02673"/>
<dbReference type="EMBL" id="UFAJ01000495">
    <property type="protein sequence ID" value="SSD60912.1"/>
    <property type="molecule type" value="Genomic_DNA"/>
</dbReference>
<comment type="subcellular location">
    <subcellularLocation>
        <location evidence="1">Endosome membrane</location>
        <topology evidence="1">Peripheral membrane protein</topology>
        <orientation evidence="1">Cytoplasmic side</orientation>
    </subcellularLocation>
</comment>
<evidence type="ECO:0000256" key="3">
    <source>
        <dbReference type="ARBA" id="ARBA00017923"/>
    </source>
</evidence>
<feature type="domain" description="VHS" evidence="12">
    <location>
        <begin position="15"/>
        <end position="140"/>
    </location>
</feature>
<keyword evidence="7" id="KW-0967">Endosome</keyword>
<feature type="domain" description="SH3" evidence="11">
    <location>
        <begin position="225"/>
        <end position="284"/>
    </location>
</feature>
<evidence type="ECO:0000256" key="10">
    <source>
        <dbReference type="SAM" id="MobiDB-lite"/>
    </source>
</evidence>
<dbReference type="GO" id="GO:0010008">
    <property type="term" value="C:endosome membrane"/>
    <property type="evidence" value="ECO:0007669"/>
    <property type="project" value="UniProtKB-SubCell"/>
</dbReference>
<evidence type="ECO:0000313" key="14">
    <source>
        <dbReference type="Proteomes" id="UP000262825"/>
    </source>
</evidence>
<feature type="compositionally biased region" description="Low complexity" evidence="10">
    <location>
        <begin position="386"/>
        <end position="400"/>
    </location>
</feature>
<dbReference type="PANTHER" id="PTHR45929:SF3">
    <property type="entry name" value="JAK PATHWAY SIGNAL TRANSDUCTION ADAPTOR MOLECULE"/>
    <property type="match status" value="1"/>
</dbReference>
<dbReference type="SUPFAM" id="SSF50044">
    <property type="entry name" value="SH3-domain"/>
    <property type="match status" value="1"/>
</dbReference>
<organism evidence="13 14">
    <name type="scientific">Saccharomycodes ludwigii</name>
    <dbReference type="NCBI Taxonomy" id="36035"/>
    <lineage>
        <taxon>Eukaryota</taxon>
        <taxon>Fungi</taxon>
        <taxon>Dikarya</taxon>
        <taxon>Ascomycota</taxon>
        <taxon>Saccharomycotina</taxon>
        <taxon>Saccharomycetes</taxon>
        <taxon>Saccharomycodales</taxon>
        <taxon>Saccharomycodaceae</taxon>
        <taxon>Saccharomycodes</taxon>
    </lineage>
</organism>
<dbReference type="InterPro" id="IPR050670">
    <property type="entry name" value="STAM"/>
</dbReference>
<evidence type="ECO:0000256" key="2">
    <source>
        <dbReference type="ARBA" id="ARBA00009666"/>
    </source>
</evidence>
<dbReference type="SMART" id="SM00326">
    <property type="entry name" value="SH3"/>
    <property type="match status" value="1"/>
</dbReference>
<evidence type="ECO:0000256" key="7">
    <source>
        <dbReference type="ARBA" id="ARBA00022753"/>
    </source>
</evidence>
<dbReference type="GO" id="GO:0035091">
    <property type="term" value="F:phosphatidylinositol binding"/>
    <property type="evidence" value="ECO:0007669"/>
    <property type="project" value="InterPro"/>
</dbReference>
<dbReference type="InterPro" id="IPR036028">
    <property type="entry name" value="SH3-like_dom_sf"/>
</dbReference>
<dbReference type="PRINTS" id="PR00452">
    <property type="entry name" value="SH3DOMAIN"/>
</dbReference>
<dbReference type="InterPro" id="IPR001452">
    <property type="entry name" value="SH3_domain"/>
</dbReference>
<dbReference type="PANTHER" id="PTHR45929">
    <property type="entry name" value="JAK PATHWAY SIGNAL TRANSDUCTION ADAPTOR MOLECULE"/>
    <property type="match status" value="1"/>
</dbReference>
<dbReference type="GO" id="GO:0033565">
    <property type="term" value="C:ESCRT-0 complex"/>
    <property type="evidence" value="ECO:0007669"/>
    <property type="project" value="TreeGrafter"/>
</dbReference>
<dbReference type="Proteomes" id="UP000262825">
    <property type="component" value="Unassembled WGS sequence"/>
</dbReference>
<dbReference type="CDD" id="cd16978">
    <property type="entry name" value="VHS_HSE1"/>
    <property type="match status" value="1"/>
</dbReference>
<evidence type="ECO:0000256" key="6">
    <source>
        <dbReference type="ARBA" id="ARBA00022448"/>
    </source>
</evidence>
<evidence type="ECO:0000313" key="13">
    <source>
        <dbReference type="EMBL" id="SSD60912.1"/>
    </source>
</evidence>
<dbReference type="PROSITE" id="PS50330">
    <property type="entry name" value="UIM"/>
    <property type="match status" value="1"/>
</dbReference>
<dbReference type="Pfam" id="PF00790">
    <property type="entry name" value="VHS"/>
    <property type="match status" value="1"/>
</dbReference>
<proteinExistence type="inferred from homology"/>
<dbReference type="FunFam" id="2.30.30.40:FF:000072">
    <property type="entry name" value="Unconventional Myosin IB"/>
    <property type="match status" value="1"/>
</dbReference>
<sequence length="423" mass="48081">MAFSSMKLKNAVANATDPKLRADNWQYIMDVCDLVREDPEEASDSVVDLVEKVISKGNGNSILRSLSLILSLAENCGSRLQQKIGSKHFSHLLYTELVDNPNSHITIRTETAKMIDTLAKLFANDPSLRYMIDTRNLIMRNYPNLLSDLAKIPASNSHPVIPSKKQDSGYNEDETLQEALRLSLEEFEAEKKRKEQQQKTQDNSASNSNNNAKPTTVPASQPGKPKIRKVRAMYDLTSNEPDELSFKKDDIIRVLDVVYKDWWRGSLRGKIGIFPLNYVVPVQEKTKDELLLEDQQEKNILNKHQEINNLQHILRTSSTDIPNDTSPQINQMYNSVIPLRPQITKMIGKYAEKRDDLLSLHEVLSSAEAEYNKLLNNAANIYGSYQRQPPQQQQQQQQQQDYTQYASPANNGFALGYGMDSRP</sequence>
<feature type="region of interest" description="Disordered" evidence="10">
    <location>
        <begin position="189"/>
        <end position="227"/>
    </location>
</feature>
<name>A0A376B8C1_9ASCO</name>
<keyword evidence="6" id="KW-0813">Transport</keyword>
<dbReference type="AlphaFoldDB" id="A0A376B8C1"/>
<keyword evidence="8" id="KW-0653">Protein transport</keyword>
<dbReference type="Pfam" id="PF00018">
    <property type="entry name" value="SH3_1"/>
    <property type="match status" value="1"/>
</dbReference>
<gene>
    <name evidence="13" type="ORF">SCODWIG_02673</name>
</gene>
<dbReference type="SMART" id="SM00288">
    <property type="entry name" value="VHS"/>
    <property type="match status" value="1"/>
</dbReference>
<keyword evidence="5 9" id="KW-0728">SH3 domain</keyword>
<evidence type="ECO:0000259" key="12">
    <source>
        <dbReference type="PROSITE" id="PS50179"/>
    </source>
</evidence>
<feature type="region of interest" description="Disordered" evidence="10">
    <location>
        <begin position="386"/>
        <end position="423"/>
    </location>
</feature>
<accession>A0A376B8C1</accession>
<dbReference type="PROSITE" id="PS50002">
    <property type="entry name" value="SH3"/>
    <property type="match status" value="1"/>
</dbReference>
<dbReference type="Gene3D" id="1.25.40.90">
    <property type="match status" value="1"/>
</dbReference>